<reference evidence="2 3" key="1">
    <citation type="submission" date="2020-01" db="EMBL/GenBank/DDBJ databases">
        <title>Sphingomonas sp. strain CSW-10.</title>
        <authorList>
            <person name="Chen W.-M."/>
        </authorList>
    </citation>
    <scope>NUCLEOTIDE SEQUENCE [LARGE SCALE GENOMIC DNA]</scope>
    <source>
        <strain evidence="2 3">CSW-10</strain>
    </source>
</reference>
<gene>
    <name evidence="2" type="ORF">GV829_10915</name>
</gene>
<evidence type="ECO:0000313" key="3">
    <source>
        <dbReference type="Proteomes" id="UP000503018"/>
    </source>
</evidence>
<dbReference type="KEGG" id="slan:GV829_10915"/>
<dbReference type="EMBL" id="CP053015">
    <property type="protein sequence ID" value="QJQ32889.1"/>
    <property type="molecule type" value="Genomic_DNA"/>
</dbReference>
<keyword evidence="1" id="KW-0472">Membrane</keyword>
<name>A0A6M4AXX6_9SPHN</name>
<evidence type="ECO:0000256" key="1">
    <source>
        <dbReference type="SAM" id="Phobius"/>
    </source>
</evidence>
<feature type="transmembrane region" description="Helical" evidence="1">
    <location>
        <begin position="17"/>
        <end position="37"/>
    </location>
</feature>
<feature type="transmembrane region" description="Helical" evidence="1">
    <location>
        <begin position="43"/>
        <end position="61"/>
    </location>
</feature>
<dbReference type="Proteomes" id="UP000503018">
    <property type="component" value="Chromosome"/>
</dbReference>
<dbReference type="InterPro" id="IPR021265">
    <property type="entry name" value="DUF2842"/>
</dbReference>
<sequence>MSDNPYHTPTPSWRKPVGMALILLFIGVYAWGVITIIEQLGDLPSWLLVVIYALAGVAWIAPLKPLLMWMETGRLRHFPDE</sequence>
<keyword evidence="3" id="KW-1185">Reference proteome</keyword>
<protein>
    <submittedName>
        <fullName evidence="2">DUF2842 domain-containing protein</fullName>
    </submittedName>
</protein>
<dbReference type="Pfam" id="PF11003">
    <property type="entry name" value="DUF2842"/>
    <property type="match status" value="1"/>
</dbReference>
<organism evidence="2 3">
    <name type="scientific">Sphingomonas lacunae</name>
    <dbReference type="NCBI Taxonomy" id="2698828"/>
    <lineage>
        <taxon>Bacteria</taxon>
        <taxon>Pseudomonadati</taxon>
        <taxon>Pseudomonadota</taxon>
        <taxon>Alphaproteobacteria</taxon>
        <taxon>Sphingomonadales</taxon>
        <taxon>Sphingomonadaceae</taxon>
        <taxon>Sphingomonas</taxon>
    </lineage>
</organism>
<proteinExistence type="predicted"/>
<dbReference type="RefSeq" id="WP_169946603.1">
    <property type="nucleotide sequence ID" value="NZ_CP053015.1"/>
</dbReference>
<evidence type="ECO:0000313" key="2">
    <source>
        <dbReference type="EMBL" id="QJQ32889.1"/>
    </source>
</evidence>
<dbReference type="AlphaFoldDB" id="A0A6M4AXX6"/>
<keyword evidence="1" id="KW-0812">Transmembrane</keyword>
<accession>A0A6M4AXX6</accession>
<keyword evidence="1" id="KW-1133">Transmembrane helix</keyword>